<accession>A0A9P6T6U1</accession>
<organism evidence="2 3">
    <name type="scientific">Cronartium quercuum f. sp. fusiforme G11</name>
    <dbReference type="NCBI Taxonomy" id="708437"/>
    <lineage>
        <taxon>Eukaryota</taxon>
        <taxon>Fungi</taxon>
        <taxon>Dikarya</taxon>
        <taxon>Basidiomycota</taxon>
        <taxon>Pucciniomycotina</taxon>
        <taxon>Pucciniomycetes</taxon>
        <taxon>Pucciniales</taxon>
        <taxon>Coleosporiaceae</taxon>
        <taxon>Cronartium</taxon>
    </lineage>
</organism>
<dbReference type="AlphaFoldDB" id="A0A9P6T6U1"/>
<reference evidence="2" key="1">
    <citation type="submission" date="2013-11" db="EMBL/GenBank/DDBJ databases">
        <title>Genome sequence of the fusiform rust pathogen reveals effectors for host alternation and coevolution with pine.</title>
        <authorList>
            <consortium name="DOE Joint Genome Institute"/>
            <person name="Smith K."/>
            <person name="Pendleton A."/>
            <person name="Kubisiak T."/>
            <person name="Anderson C."/>
            <person name="Salamov A."/>
            <person name="Aerts A."/>
            <person name="Riley R."/>
            <person name="Clum A."/>
            <person name="Lindquist E."/>
            <person name="Ence D."/>
            <person name="Campbell M."/>
            <person name="Kronenberg Z."/>
            <person name="Feau N."/>
            <person name="Dhillon B."/>
            <person name="Hamelin R."/>
            <person name="Burleigh J."/>
            <person name="Smith J."/>
            <person name="Yandell M."/>
            <person name="Nelson C."/>
            <person name="Grigoriev I."/>
            <person name="Davis J."/>
        </authorList>
    </citation>
    <scope>NUCLEOTIDE SEQUENCE</scope>
    <source>
        <strain evidence="2">G11</strain>
    </source>
</reference>
<evidence type="ECO:0000313" key="3">
    <source>
        <dbReference type="Proteomes" id="UP000886653"/>
    </source>
</evidence>
<protein>
    <submittedName>
        <fullName evidence="2">Uncharacterized protein</fullName>
    </submittedName>
</protein>
<dbReference type="Proteomes" id="UP000886653">
    <property type="component" value="Unassembled WGS sequence"/>
</dbReference>
<name>A0A9P6T6U1_9BASI</name>
<gene>
    <name evidence="2" type="ORF">CROQUDRAFT_98850</name>
</gene>
<proteinExistence type="predicted"/>
<keyword evidence="3" id="KW-1185">Reference proteome</keyword>
<sequence length="100" mass="11361">MDLRGGWRVKPQTLNCTSHRLRYTTAPNPHSTLSHSPIAPPFTNRSALHRSHSPSPIVSPYTECFALHRWFRPTAIASRTCLRMDWWKHSGLSSPIASEV</sequence>
<evidence type="ECO:0000256" key="1">
    <source>
        <dbReference type="SAM" id="MobiDB-lite"/>
    </source>
</evidence>
<feature type="region of interest" description="Disordered" evidence="1">
    <location>
        <begin position="27"/>
        <end position="54"/>
    </location>
</feature>
<evidence type="ECO:0000313" key="2">
    <source>
        <dbReference type="EMBL" id="KAG0141352.1"/>
    </source>
</evidence>
<comment type="caution">
    <text evidence="2">The sequence shown here is derived from an EMBL/GenBank/DDBJ whole genome shotgun (WGS) entry which is preliminary data.</text>
</comment>
<dbReference type="EMBL" id="MU167389">
    <property type="protein sequence ID" value="KAG0141352.1"/>
    <property type="molecule type" value="Genomic_DNA"/>
</dbReference>